<reference evidence="6 7" key="1">
    <citation type="submission" date="2006-02" db="EMBL/GenBank/DDBJ databases">
        <authorList>
            <person name="Pinhassi J."/>
            <person name="Pedros-Alio C."/>
            <person name="Ferriera S."/>
            <person name="Johnson J."/>
            <person name="Kravitz S."/>
            <person name="Halpern A."/>
            <person name="Remington K."/>
            <person name="Beeson K."/>
            <person name="Tran B."/>
            <person name="Rogers Y.-H."/>
            <person name="Friedman R."/>
            <person name="Venter J.C."/>
        </authorList>
    </citation>
    <scope>NUCLEOTIDE SEQUENCE [LARGE SCALE GENOMIC DNA]</scope>
    <source>
        <strain evidence="6 7">MED297</strain>
    </source>
</reference>
<dbReference type="InterPro" id="IPR050106">
    <property type="entry name" value="HistidinolP_aminotransfase"/>
</dbReference>
<dbReference type="GO" id="GO:0030170">
    <property type="term" value="F:pyridoxal phosphate binding"/>
    <property type="evidence" value="ECO:0007669"/>
    <property type="project" value="InterPro"/>
</dbReference>
<keyword evidence="7" id="KW-1185">Reference proteome</keyword>
<comment type="similarity">
    <text evidence="1">Belongs to the class-II pyridoxal-phosphate-dependent aminotransferase family. Histidinol-phosphate aminotransferase subfamily.</text>
</comment>
<keyword evidence="2 6" id="KW-0032">Aminotransferase</keyword>
<feature type="domain" description="Aminotransferase class I/classII large" evidence="5">
    <location>
        <begin position="2"/>
        <end position="96"/>
    </location>
</feature>
<protein>
    <submittedName>
        <fullName evidence="6">Histidinol-phosphate aminotransferase</fullName>
    </submittedName>
</protein>
<gene>
    <name evidence="6" type="ORF">MED297_02112</name>
</gene>
<dbReference type="InterPro" id="IPR015424">
    <property type="entry name" value="PyrdxlP-dep_Trfase"/>
</dbReference>
<dbReference type="PANTHER" id="PTHR43643:SF3">
    <property type="entry name" value="HISTIDINOL-PHOSPHATE AMINOTRANSFERASE"/>
    <property type="match status" value="1"/>
</dbReference>
<proteinExistence type="inferred from homology"/>
<evidence type="ECO:0000256" key="2">
    <source>
        <dbReference type="ARBA" id="ARBA00022576"/>
    </source>
</evidence>
<dbReference type="Pfam" id="PF00155">
    <property type="entry name" value="Aminotran_1_2"/>
    <property type="match status" value="1"/>
</dbReference>
<comment type="caution">
    <text evidence="6">The sequence shown here is derived from an EMBL/GenBank/DDBJ whole genome shotgun (WGS) entry which is preliminary data.</text>
</comment>
<evidence type="ECO:0000313" key="6">
    <source>
        <dbReference type="EMBL" id="EAR09376.1"/>
    </source>
</evidence>
<name>A4BEE9_9GAMM</name>
<dbReference type="SUPFAM" id="SSF53383">
    <property type="entry name" value="PLP-dependent transferases"/>
    <property type="match status" value="1"/>
</dbReference>
<dbReference type="Gene3D" id="3.90.1150.10">
    <property type="entry name" value="Aspartate Aminotransferase, domain 1"/>
    <property type="match status" value="1"/>
</dbReference>
<sequence>RAAVSAYADQAFLNQCARSNAEERQRITTFLQQSGLTPLPSQANFIAFELPGRADDAYQSLLSQGVIVRRLHSYDMADWLRVSIGSTEENSRFMAALAAYLEMRNDR</sequence>
<dbReference type="STRING" id="314283.MED297_02112"/>
<keyword evidence="3 6" id="KW-0808">Transferase</keyword>
<dbReference type="GO" id="GO:0008483">
    <property type="term" value="F:transaminase activity"/>
    <property type="evidence" value="ECO:0007669"/>
    <property type="project" value="UniProtKB-KW"/>
</dbReference>
<keyword evidence="4" id="KW-0663">Pyridoxal phosphate</keyword>
<dbReference type="HOGENOM" id="CLU_2202711_0_0_6"/>
<dbReference type="InterPro" id="IPR004839">
    <property type="entry name" value="Aminotransferase_I/II_large"/>
</dbReference>
<accession>A4BEE9</accession>
<evidence type="ECO:0000256" key="1">
    <source>
        <dbReference type="ARBA" id="ARBA00007970"/>
    </source>
</evidence>
<organism evidence="6 7">
    <name type="scientific">Reinekea blandensis MED297</name>
    <dbReference type="NCBI Taxonomy" id="314283"/>
    <lineage>
        <taxon>Bacteria</taxon>
        <taxon>Pseudomonadati</taxon>
        <taxon>Pseudomonadota</taxon>
        <taxon>Gammaproteobacteria</taxon>
        <taxon>Oceanospirillales</taxon>
        <taxon>Saccharospirillaceae</taxon>
        <taxon>Reinekea</taxon>
    </lineage>
</organism>
<evidence type="ECO:0000259" key="5">
    <source>
        <dbReference type="Pfam" id="PF00155"/>
    </source>
</evidence>
<feature type="non-terminal residue" evidence="6">
    <location>
        <position position="1"/>
    </location>
</feature>
<evidence type="ECO:0000256" key="3">
    <source>
        <dbReference type="ARBA" id="ARBA00022679"/>
    </source>
</evidence>
<dbReference type="RefSeq" id="WP_008046979.1">
    <property type="nucleotide sequence ID" value="NZ_CH724153.1"/>
</dbReference>
<dbReference type="Proteomes" id="UP000005953">
    <property type="component" value="Unassembled WGS sequence"/>
</dbReference>
<dbReference type="AlphaFoldDB" id="A4BEE9"/>
<evidence type="ECO:0000313" key="7">
    <source>
        <dbReference type="Proteomes" id="UP000005953"/>
    </source>
</evidence>
<evidence type="ECO:0000256" key="4">
    <source>
        <dbReference type="ARBA" id="ARBA00022898"/>
    </source>
</evidence>
<dbReference type="OrthoDB" id="9813612at2"/>
<dbReference type="PANTHER" id="PTHR43643">
    <property type="entry name" value="HISTIDINOL-PHOSPHATE AMINOTRANSFERASE 2"/>
    <property type="match status" value="1"/>
</dbReference>
<dbReference type="InterPro" id="IPR015422">
    <property type="entry name" value="PyrdxlP-dep_Trfase_small"/>
</dbReference>
<dbReference type="EMBL" id="AAOE01000010">
    <property type="protein sequence ID" value="EAR09376.1"/>
    <property type="molecule type" value="Genomic_DNA"/>
</dbReference>